<keyword evidence="2" id="KW-1185">Reference proteome</keyword>
<name>A0ABU6FUS1_9PROT</name>
<comment type="caution">
    <text evidence="1">The sequence shown here is derived from an EMBL/GenBank/DDBJ whole genome shotgun (WGS) entry which is preliminary data.</text>
</comment>
<accession>A0ABU6FUS1</accession>
<evidence type="ECO:0000313" key="2">
    <source>
        <dbReference type="Proteomes" id="UP001308776"/>
    </source>
</evidence>
<sequence length="102" mass="11602">MYSYEEHILAVQIYIELGKRTAATIRSLGYPTKNALKSWYREYERSLDLPKDSVRSRSKYTDEQKKTAVDRPRVGGFGERFVEAAVVAGWEGEAVKNLLSGV</sequence>
<protein>
    <recommendedName>
        <fullName evidence="3">Transposase</fullName>
    </recommendedName>
</protein>
<evidence type="ECO:0000313" key="1">
    <source>
        <dbReference type="EMBL" id="MEB8515667.1"/>
    </source>
</evidence>
<reference evidence="1 2" key="1">
    <citation type="submission" date="2022-11" db="EMBL/GenBank/DDBJ databases">
        <title>Comparative genomics analysis of Acidithiobacillus ferriphilus.</title>
        <authorList>
            <person name="Ma L."/>
        </authorList>
    </citation>
    <scope>NUCLEOTIDE SEQUENCE [LARGE SCALE GENOMIC DNA]</scope>
    <source>
        <strain evidence="1 2">DY15</strain>
    </source>
</reference>
<feature type="non-terminal residue" evidence="1">
    <location>
        <position position="102"/>
    </location>
</feature>
<gene>
    <name evidence="1" type="ORF">OW717_16675</name>
</gene>
<proteinExistence type="predicted"/>
<dbReference type="Proteomes" id="UP001308776">
    <property type="component" value="Unassembled WGS sequence"/>
</dbReference>
<evidence type="ECO:0008006" key="3">
    <source>
        <dbReference type="Google" id="ProtNLM"/>
    </source>
</evidence>
<organism evidence="1 2">
    <name type="scientific">Acidithiobacillus ferriphilus</name>
    <dbReference type="NCBI Taxonomy" id="1689834"/>
    <lineage>
        <taxon>Bacteria</taxon>
        <taxon>Pseudomonadati</taxon>
        <taxon>Pseudomonadota</taxon>
        <taxon>Acidithiobacillia</taxon>
        <taxon>Acidithiobacillales</taxon>
        <taxon>Acidithiobacillaceae</taxon>
        <taxon>Acidithiobacillus</taxon>
    </lineage>
</organism>
<dbReference type="EMBL" id="JAQGFR010000313">
    <property type="protein sequence ID" value="MEB8515667.1"/>
    <property type="molecule type" value="Genomic_DNA"/>
</dbReference>